<dbReference type="AlphaFoldDB" id="A0A0W7WVB2"/>
<proteinExistence type="predicted"/>
<feature type="compositionally biased region" description="Basic and acidic residues" evidence="1">
    <location>
        <begin position="131"/>
        <end position="141"/>
    </location>
</feature>
<keyword evidence="3" id="KW-1185">Reference proteome</keyword>
<name>A0A0W7WVB2_9ACTN</name>
<dbReference type="RefSeq" id="WP_058851319.1">
    <property type="nucleotide sequence ID" value="NZ_LOCL01000059.1"/>
</dbReference>
<feature type="region of interest" description="Disordered" evidence="1">
    <location>
        <begin position="1"/>
        <end position="26"/>
    </location>
</feature>
<dbReference type="STRING" id="1765722.AT728_32175"/>
<evidence type="ECO:0008006" key="4">
    <source>
        <dbReference type="Google" id="ProtNLM"/>
    </source>
</evidence>
<dbReference type="PANTHER" id="PTHR46082:SF6">
    <property type="entry name" value="AAA+ ATPASE DOMAIN-CONTAINING PROTEIN-RELATED"/>
    <property type="match status" value="1"/>
</dbReference>
<evidence type="ECO:0000313" key="3">
    <source>
        <dbReference type="Proteomes" id="UP000054804"/>
    </source>
</evidence>
<dbReference type="SUPFAM" id="SSF48452">
    <property type="entry name" value="TPR-like"/>
    <property type="match status" value="1"/>
</dbReference>
<evidence type="ECO:0000313" key="2">
    <source>
        <dbReference type="EMBL" id="KUF14514.1"/>
    </source>
</evidence>
<accession>A0A0W7WVB2</accession>
<feature type="compositionally biased region" description="Low complexity" evidence="1">
    <location>
        <begin position="1"/>
        <end position="10"/>
    </location>
</feature>
<sequence>GPAGPSSGPAGPSPAPAGPSPAPAEPSGIAQLLRRLGSGGRVLITARYAGGWGGEVIDLGVLDLPEAVELFRIRTGGGAAPDAVSLLCEELGCLPLAVTRAATTVTEWGVPLAEYRTHLAHRRSEVLEADAARDEAAREGGGDGAGAGGQDEVTARLRAAVRAVDDPLATRILNALAWFAPAPVPYFVLSGMAKDREVARAVRRLLSHGLLTRDGATLRMRRRVQAVLRAPEAARPPHGAPPGPPPDRAATREARIEATACLAATLPGDADDPANWPRWSQLLPHIEELMRCVPPGEDTEHFASVLAEAAGFVIGQGGTDRGLAMLRRAVEGRRRIFGEQDPRTLAAVERLGTAYRDAGRPEEAAEEYRRTLAVLAGPRERAYGDVLSLRLQLAAAYRESGDAVRAGREFADAHALAAATLGEEDPRTLLARAGVAGSALAAGAPRSAAPLFTDMIEVCVRTLGAAHTFTLAVRGELIAALLAAGEPERAALAAEDAYADCVSLLGAGHADTLRAGERLTEARRASGGPPPDG</sequence>
<gene>
    <name evidence="2" type="ORF">AT728_32175</name>
</gene>
<dbReference type="Pfam" id="PF13424">
    <property type="entry name" value="TPR_12"/>
    <property type="match status" value="1"/>
</dbReference>
<protein>
    <recommendedName>
        <fullName evidence="4">Tetratricopeptide repeat protein</fullName>
    </recommendedName>
</protein>
<dbReference type="InterPro" id="IPR053137">
    <property type="entry name" value="NLR-like"/>
</dbReference>
<feature type="compositionally biased region" description="Pro residues" evidence="1">
    <location>
        <begin position="11"/>
        <end position="24"/>
    </location>
</feature>
<feature type="non-terminal residue" evidence="2">
    <location>
        <position position="1"/>
    </location>
</feature>
<comment type="caution">
    <text evidence="2">The sequence shown here is derived from an EMBL/GenBank/DDBJ whole genome shotgun (WGS) entry which is preliminary data.</text>
</comment>
<dbReference type="PANTHER" id="PTHR46082">
    <property type="entry name" value="ATP/GTP-BINDING PROTEIN-RELATED"/>
    <property type="match status" value="1"/>
</dbReference>
<feature type="region of interest" description="Disordered" evidence="1">
    <location>
        <begin position="131"/>
        <end position="151"/>
    </location>
</feature>
<dbReference type="Gene3D" id="1.25.40.10">
    <property type="entry name" value="Tetratricopeptide repeat domain"/>
    <property type="match status" value="2"/>
</dbReference>
<dbReference type="EMBL" id="LOCL01000059">
    <property type="protein sequence ID" value="KUF14514.1"/>
    <property type="molecule type" value="Genomic_DNA"/>
</dbReference>
<dbReference type="InterPro" id="IPR011990">
    <property type="entry name" value="TPR-like_helical_dom_sf"/>
</dbReference>
<organism evidence="2 3">
    <name type="scientific">Streptomyces silvensis</name>
    <dbReference type="NCBI Taxonomy" id="1765722"/>
    <lineage>
        <taxon>Bacteria</taxon>
        <taxon>Bacillati</taxon>
        <taxon>Actinomycetota</taxon>
        <taxon>Actinomycetes</taxon>
        <taxon>Kitasatosporales</taxon>
        <taxon>Streptomycetaceae</taxon>
        <taxon>Streptomyces</taxon>
    </lineage>
</organism>
<dbReference type="Proteomes" id="UP000054804">
    <property type="component" value="Unassembled WGS sequence"/>
</dbReference>
<feature type="region of interest" description="Disordered" evidence="1">
    <location>
        <begin position="231"/>
        <end position="251"/>
    </location>
</feature>
<evidence type="ECO:0000256" key="1">
    <source>
        <dbReference type="SAM" id="MobiDB-lite"/>
    </source>
</evidence>
<feature type="compositionally biased region" description="Pro residues" evidence="1">
    <location>
        <begin position="238"/>
        <end position="247"/>
    </location>
</feature>
<reference evidence="2 3" key="1">
    <citation type="submission" date="2015-12" db="EMBL/GenBank/DDBJ databases">
        <title>Draft genome sequence of Streptomyces silvensis ATCC 53525, a producer of novel hormone antagonists.</title>
        <authorList>
            <person name="Johnston C.W."/>
            <person name="Li Y."/>
            <person name="Magarvey N.A."/>
        </authorList>
    </citation>
    <scope>NUCLEOTIDE SEQUENCE [LARGE SCALE GENOMIC DNA]</scope>
    <source>
        <strain evidence="2 3">ATCC 53525</strain>
    </source>
</reference>